<proteinExistence type="predicted"/>
<reference evidence="2" key="2">
    <citation type="submission" date="2020-11" db="EMBL/GenBank/DDBJ databases">
        <authorList>
            <person name="McCartney M.A."/>
            <person name="Auch B."/>
            <person name="Kono T."/>
            <person name="Mallez S."/>
            <person name="Becker A."/>
            <person name="Gohl D.M."/>
            <person name="Silverstein K.A.T."/>
            <person name="Koren S."/>
            <person name="Bechman K.B."/>
            <person name="Herman A."/>
            <person name="Abrahante J.E."/>
            <person name="Garbe J."/>
        </authorList>
    </citation>
    <scope>NUCLEOTIDE SEQUENCE</scope>
    <source>
        <strain evidence="2">Duluth1</strain>
        <tissue evidence="2">Whole animal</tissue>
    </source>
</reference>
<keyword evidence="3" id="KW-1185">Reference proteome</keyword>
<dbReference type="EMBL" id="JAIWYP010000006">
    <property type="protein sequence ID" value="KAH3812881.1"/>
    <property type="molecule type" value="Genomic_DNA"/>
</dbReference>
<protein>
    <submittedName>
        <fullName evidence="2">Uncharacterized protein</fullName>
    </submittedName>
</protein>
<feature type="region of interest" description="Disordered" evidence="1">
    <location>
        <begin position="318"/>
        <end position="342"/>
    </location>
</feature>
<evidence type="ECO:0000313" key="3">
    <source>
        <dbReference type="Proteomes" id="UP000828390"/>
    </source>
</evidence>
<feature type="compositionally biased region" description="Basic and acidic residues" evidence="1">
    <location>
        <begin position="66"/>
        <end position="79"/>
    </location>
</feature>
<name>A0A9D4G966_DREPO</name>
<feature type="region of interest" description="Disordered" evidence="1">
    <location>
        <begin position="49"/>
        <end position="80"/>
    </location>
</feature>
<comment type="caution">
    <text evidence="2">The sequence shown here is derived from an EMBL/GenBank/DDBJ whole genome shotgun (WGS) entry which is preliminary data.</text>
</comment>
<feature type="region of interest" description="Disordered" evidence="1">
    <location>
        <begin position="157"/>
        <end position="185"/>
    </location>
</feature>
<reference evidence="2" key="1">
    <citation type="journal article" date="2019" name="bioRxiv">
        <title>The Genome of the Zebra Mussel, Dreissena polymorpha: A Resource for Invasive Species Research.</title>
        <authorList>
            <person name="McCartney M.A."/>
            <person name="Auch B."/>
            <person name="Kono T."/>
            <person name="Mallez S."/>
            <person name="Zhang Y."/>
            <person name="Obille A."/>
            <person name="Becker A."/>
            <person name="Abrahante J.E."/>
            <person name="Garbe J."/>
            <person name="Badalamenti J.P."/>
            <person name="Herman A."/>
            <person name="Mangelson H."/>
            <person name="Liachko I."/>
            <person name="Sullivan S."/>
            <person name="Sone E.D."/>
            <person name="Koren S."/>
            <person name="Silverstein K.A.T."/>
            <person name="Beckman K.B."/>
            <person name="Gohl D.M."/>
        </authorList>
    </citation>
    <scope>NUCLEOTIDE SEQUENCE</scope>
    <source>
        <strain evidence="2">Duluth1</strain>
        <tissue evidence="2">Whole animal</tissue>
    </source>
</reference>
<evidence type="ECO:0000313" key="2">
    <source>
        <dbReference type="EMBL" id="KAH3812881.1"/>
    </source>
</evidence>
<sequence length="342" mass="37881">MANGKVIWLCERHQSSIKVTELSSEKAEIESSEKVGNDGMTMINGLRVGSSNTNLPGTTGFASNMAKRDPAKKETEKESGLQLILPSAMQIERNKRKKESKDAETEDVQNALKTEIEIAQEVGKFLERSMIPARASPSGVPGLGARSKTFFGMESRKEVQDTGFKRETKNAKPSPGPSRFAIAGRPTRTGMSHINYLTRSHYFPVPPRLKPVNSPAEFRSTPDWLRFIPVKPRQSPGCRRVCPEPRQRQGRAPVYRNSAGTHRGFTGIRPHQRYDNAPVKPRSSPDYAGIHRGVAVAKTRSALALVELRCHPVCSRCHAGRSRSLPETPDSPRSANDKKEFS</sequence>
<feature type="compositionally biased region" description="Polar residues" evidence="1">
    <location>
        <begin position="49"/>
        <end position="62"/>
    </location>
</feature>
<evidence type="ECO:0000256" key="1">
    <source>
        <dbReference type="SAM" id="MobiDB-lite"/>
    </source>
</evidence>
<dbReference type="Proteomes" id="UP000828390">
    <property type="component" value="Unassembled WGS sequence"/>
</dbReference>
<gene>
    <name evidence="2" type="ORF">DPMN_141324</name>
</gene>
<feature type="compositionally biased region" description="Basic and acidic residues" evidence="1">
    <location>
        <begin position="157"/>
        <end position="170"/>
    </location>
</feature>
<dbReference type="AlphaFoldDB" id="A0A9D4G966"/>
<organism evidence="2 3">
    <name type="scientific">Dreissena polymorpha</name>
    <name type="common">Zebra mussel</name>
    <name type="synonym">Mytilus polymorpha</name>
    <dbReference type="NCBI Taxonomy" id="45954"/>
    <lineage>
        <taxon>Eukaryota</taxon>
        <taxon>Metazoa</taxon>
        <taxon>Spiralia</taxon>
        <taxon>Lophotrochozoa</taxon>
        <taxon>Mollusca</taxon>
        <taxon>Bivalvia</taxon>
        <taxon>Autobranchia</taxon>
        <taxon>Heteroconchia</taxon>
        <taxon>Euheterodonta</taxon>
        <taxon>Imparidentia</taxon>
        <taxon>Neoheterodontei</taxon>
        <taxon>Myida</taxon>
        <taxon>Dreissenoidea</taxon>
        <taxon>Dreissenidae</taxon>
        <taxon>Dreissena</taxon>
    </lineage>
</organism>
<feature type="region of interest" description="Disordered" evidence="1">
    <location>
        <begin position="235"/>
        <end position="270"/>
    </location>
</feature>
<accession>A0A9D4G966</accession>